<keyword evidence="2" id="KW-1185">Reference proteome</keyword>
<proteinExistence type="predicted"/>
<sequence length="108" mass="12277">IVQIVGVHKCDVPYSVGRFSVDKELKIEWDRVIVHCKISSISDTIPSQKEFDNWMTSIENKHSGSTIPSIYFLKSKALAIRNALDLEENDQQINVPSTSEKNKNVNIF</sequence>
<dbReference type="Pfam" id="PF03126">
    <property type="entry name" value="Plus-3"/>
    <property type="match status" value="1"/>
</dbReference>
<protein>
    <submittedName>
        <fullName evidence="3">Plus3 domain-containing protein</fullName>
    </submittedName>
</protein>
<dbReference type="InterPro" id="IPR036128">
    <property type="entry name" value="Plus3-like_sf"/>
</dbReference>
<evidence type="ECO:0000313" key="3">
    <source>
        <dbReference type="WBParaSite" id="MhA1_Contig1190.frz3.gene3"/>
    </source>
</evidence>
<dbReference type="PROSITE" id="PS51360">
    <property type="entry name" value="PLUS3"/>
    <property type="match status" value="1"/>
</dbReference>
<dbReference type="InterPro" id="IPR004343">
    <property type="entry name" value="Plus-3_dom"/>
</dbReference>
<dbReference type="Gene3D" id="3.90.70.200">
    <property type="entry name" value="Plus-3 domain"/>
    <property type="match status" value="1"/>
</dbReference>
<dbReference type="WBParaSite" id="MhA1_Contig1190.frz3.gene3">
    <property type="protein sequence ID" value="MhA1_Contig1190.frz3.gene3"/>
    <property type="gene ID" value="MhA1_Contig1190.frz3.gene3"/>
</dbReference>
<organism evidence="2 3">
    <name type="scientific">Meloidogyne hapla</name>
    <name type="common">Root-knot nematode worm</name>
    <dbReference type="NCBI Taxonomy" id="6305"/>
    <lineage>
        <taxon>Eukaryota</taxon>
        <taxon>Metazoa</taxon>
        <taxon>Ecdysozoa</taxon>
        <taxon>Nematoda</taxon>
        <taxon>Chromadorea</taxon>
        <taxon>Rhabditida</taxon>
        <taxon>Tylenchina</taxon>
        <taxon>Tylenchomorpha</taxon>
        <taxon>Tylenchoidea</taxon>
        <taxon>Meloidogynidae</taxon>
        <taxon>Meloidogyninae</taxon>
        <taxon>Meloidogyne</taxon>
    </lineage>
</organism>
<evidence type="ECO:0000313" key="2">
    <source>
        <dbReference type="Proteomes" id="UP000095281"/>
    </source>
</evidence>
<dbReference type="Proteomes" id="UP000095281">
    <property type="component" value="Unplaced"/>
</dbReference>
<name>A0A1I8B0V6_MELHA</name>
<dbReference type="AlphaFoldDB" id="A0A1I8B0V6"/>
<feature type="domain" description="Plus3" evidence="1">
    <location>
        <begin position="1"/>
        <end position="85"/>
    </location>
</feature>
<dbReference type="SUPFAM" id="SSF159042">
    <property type="entry name" value="Plus3-like"/>
    <property type="match status" value="1"/>
</dbReference>
<reference evidence="3" key="1">
    <citation type="submission" date="2016-11" db="UniProtKB">
        <authorList>
            <consortium name="WormBaseParasite"/>
        </authorList>
    </citation>
    <scope>IDENTIFICATION</scope>
</reference>
<dbReference type="GO" id="GO:0003677">
    <property type="term" value="F:DNA binding"/>
    <property type="evidence" value="ECO:0007669"/>
    <property type="project" value="InterPro"/>
</dbReference>
<evidence type="ECO:0000259" key="1">
    <source>
        <dbReference type="PROSITE" id="PS51360"/>
    </source>
</evidence>
<accession>A0A1I8B0V6</accession>